<evidence type="ECO:0000259" key="10">
    <source>
        <dbReference type="PROSITE" id="PS50157"/>
    </source>
</evidence>
<feature type="domain" description="C2H2-type" evidence="10">
    <location>
        <begin position="274"/>
        <end position="296"/>
    </location>
</feature>
<keyword evidence="4 8" id="KW-0862">Zinc</keyword>
<dbReference type="eggNOG" id="KOG1721">
    <property type="taxonomic scope" value="Eukaryota"/>
</dbReference>
<dbReference type="GO" id="GO:0005634">
    <property type="term" value="C:nucleus"/>
    <property type="evidence" value="ECO:0007669"/>
    <property type="project" value="InterPro"/>
</dbReference>
<dbReference type="Proteomes" id="UP000002320">
    <property type="component" value="Unassembled WGS sequence"/>
</dbReference>
<feature type="compositionally biased region" description="Basic and acidic residues" evidence="9">
    <location>
        <begin position="170"/>
        <end position="187"/>
    </location>
</feature>
<dbReference type="PANTHER" id="PTHR24388">
    <property type="entry name" value="ZINC FINGER PROTEIN"/>
    <property type="match status" value="1"/>
</dbReference>
<dbReference type="OMA" id="ADINGMP"/>
<dbReference type="Gene3D" id="3.40.1800.20">
    <property type="match status" value="1"/>
</dbReference>
<dbReference type="OrthoDB" id="654211at2759"/>
<dbReference type="InterPro" id="IPR012934">
    <property type="entry name" value="Znf_AD"/>
</dbReference>
<dbReference type="SMART" id="SM00868">
    <property type="entry name" value="zf-AD"/>
    <property type="match status" value="1"/>
</dbReference>
<dbReference type="VEuPathDB" id="VectorBase:CPIJ012492"/>
<dbReference type="PROSITE" id="PS50157">
    <property type="entry name" value="ZINC_FINGER_C2H2_2"/>
    <property type="match status" value="3"/>
</dbReference>
<dbReference type="SUPFAM" id="SSF57667">
    <property type="entry name" value="beta-beta-alpha zinc fingers"/>
    <property type="match status" value="1"/>
</dbReference>
<dbReference type="InterPro" id="IPR013087">
    <property type="entry name" value="Znf_C2H2_type"/>
</dbReference>
<dbReference type="HOGENOM" id="CLU_861235_0_0_1"/>
<dbReference type="EMBL" id="DS232191">
    <property type="protein sequence ID" value="EDS37072.1"/>
    <property type="molecule type" value="Genomic_DNA"/>
</dbReference>
<comment type="similarity">
    <text evidence="6">Belongs to the snail C2H2-type zinc-finger protein family.</text>
</comment>
<evidence type="ECO:0000256" key="5">
    <source>
        <dbReference type="ARBA" id="ARBA00023242"/>
    </source>
</evidence>
<dbReference type="InParanoid" id="B0WYJ5"/>
<dbReference type="PANTHER" id="PTHR24388:SF104">
    <property type="entry name" value="AT-RICH BINDING PROTEIN-RELATED"/>
    <property type="match status" value="1"/>
</dbReference>
<dbReference type="AlphaFoldDB" id="B0WYJ5"/>
<feature type="binding site" evidence="8">
    <location>
        <position position="14"/>
    </location>
    <ligand>
        <name>Zn(2+)</name>
        <dbReference type="ChEBI" id="CHEBI:29105"/>
    </ligand>
</feature>
<accession>B0WYJ5</accession>
<reference evidence="13" key="2">
    <citation type="submission" date="2020-05" db="UniProtKB">
        <authorList>
            <consortium name="EnsemblMetazoa"/>
        </authorList>
    </citation>
    <scope>IDENTIFICATION</scope>
    <source>
        <strain evidence="13">JHB</strain>
    </source>
</reference>
<feature type="domain" description="ZAD" evidence="11">
    <location>
        <begin position="12"/>
        <end position="85"/>
    </location>
</feature>
<dbReference type="Pfam" id="PF00096">
    <property type="entry name" value="zf-C2H2"/>
    <property type="match status" value="1"/>
</dbReference>
<feature type="compositionally biased region" description="Basic and acidic residues" evidence="9">
    <location>
        <begin position="134"/>
        <end position="148"/>
    </location>
</feature>
<keyword evidence="3 7" id="KW-0863">Zinc-finger</keyword>
<dbReference type="KEGG" id="cqu:CpipJ_CPIJ012492"/>
<evidence type="ECO:0000256" key="3">
    <source>
        <dbReference type="ARBA" id="ARBA00022771"/>
    </source>
</evidence>
<feature type="domain" description="C2H2-type" evidence="10">
    <location>
        <begin position="248"/>
        <end position="275"/>
    </location>
</feature>
<dbReference type="SUPFAM" id="SSF57716">
    <property type="entry name" value="Glucocorticoid receptor-like (DNA-binding domain)"/>
    <property type="match status" value="1"/>
</dbReference>
<dbReference type="PROSITE" id="PS51915">
    <property type="entry name" value="ZAD"/>
    <property type="match status" value="1"/>
</dbReference>
<name>B0WYJ5_CULQU</name>
<dbReference type="Pfam" id="PF12874">
    <property type="entry name" value="zf-met"/>
    <property type="match status" value="1"/>
</dbReference>
<feature type="region of interest" description="Disordered" evidence="9">
    <location>
        <begin position="98"/>
        <end position="187"/>
    </location>
</feature>
<feature type="binding site" evidence="8">
    <location>
        <position position="58"/>
    </location>
    <ligand>
        <name>Zn(2+)</name>
        <dbReference type="ChEBI" id="CHEBI:29105"/>
    </ligand>
</feature>
<evidence type="ECO:0000259" key="11">
    <source>
        <dbReference type="PROSITE" id="PS51915"/>
    </source>
</evidence>
<evidence type="ECO:0000313" key="12">
    <source>
        <dbReference type="EMBL" id="EDS37072.1"/>
    </source>
</evidence>
<keyword evidence="14" id="KW-1185">Reference proteome</keyword>
<gene>
    <name evidence="13" type="primary">6045054</name>
    <name evidence="12" type="ORF">CpipJ_CPIJ012492</name>
</gene>
<evidence type="ECO:0000256" key="1">
    <source>
        <dbReference type="ARBA" id="ARBA00022723"/>
    </source>
</evidence>
<protein>
    <submittedName>
        <fullName evidence="12 13">Uncharacterized protein</fullName>
    </submittedName>
</protein>
<dbReference type="InterPro" id="IPR036236">
    <property type="entry name" value="Znf_C2H2_sf"/>
</dbReference>
<keyword evidence="1 8" id="KW-0479">Metal-binding</keyword>
<feature type="binding site" evidence="8">
    <location>
        <position position="61"/>
    </location>
    <ligand>
        <name>Zn(2+)</name>
        <dbReference type="ChEBI" id="CHEBI:29105"/>
    </ligand>
</feature>
<feature type="compositionally biased region" description="Basic residues" evidence="9">
    <location>
        <begin position="149"/>
        <end position="169"/>
    </location>
</feature>
<evidence type="ECO:0000256" key="7">
    <source>
        <dbReference type="PROSITE-ProRule" id="PRU00042"/>
    </source>
</evidence>
<feature type="domain" description="C2H2-type" evidence="10">
    <location>
        <begin position="220"/>
        <end position="247"/>
    </location>
</feature>
<dbReference type="PROSITE" id="PS00028">
    <property type="entry name" value="ZINC_FINGER_C2H2_1"/>
    <property type="match status" value="3"/>
</dbReference>
<reference evidence="12" key="1">
    <citation type="submission" date="2007-03" db="EMBL/GenBank/DDBJ databases">
        <title>Annotation of Culex pipiens quinquefasciatus.</title>
        <authorList>
            <consortium name="The Broad Institute Genome Sequencing Platform"/>
            <person name="Atkinson P.W."/>
            <person name="Hemingway J."/>
            <person name="Christensen B.M."/>
            <person name="Higgs S."/>
            <person name="Kodira C."/>
            <person name="Hannick L."/>
            <person name="Megy K."/>
            <person name="O'Leary S."/>
            <person name="Pearson M."/>
            <person name="Haas B.J."/>
            <person name="Mauceli E."/>
            <person name="Wortman J.R."/>
            <person name="Lee N.H."/>
            <person name="Guigo R."/>
            <person name="Stanke M."/>
            <person name="Alvarado L."/>
            <person name="Amedeo P."/>
            <person name="Antoine C.H."/>
            <person name="Arensburger P."/>
            <person name="Bidwell S.L."/>
            <person name="Crawford M."/>
            <person name="Camaro F."/>
            <person name="Devon K."/>
            <person name="Engels R."/>
            <person name="Hammond M."/>
            <person name="Howarth C."/>
            <person name="Koehrsen M."/>
            <person name="Lawson D."/>
            <person name="Montgomery P."/>
            <person name="Nene V."/>
            <person name="Nusbaum C."/>
            <person name="Puiu D."/>
            <person name="Romero-Severson J."/>
            <person name="Severson D.W."/>
            <person name="Shumway M."/>
            <person name="Sisk P."/>
            <person name="Stolte C."/>
            <person name="Zeng Q."/>
            <person name="Eisenstadt E."/>
            <person name="Fraser-Liggett C."/>
            <person name="Strausberg R."/>
            <person name="Galagan J."/>
            <person name="Birren B."/>
            <person name="Collins F.H."/>
        </authorList>
    </citation>
    <scope>NUCLEOTIDE SEQUENCE [LARGE SCALE GENOMIC DNA]</scope>
    <source>
        <strain evidence="12">JHB</strain>
    </source>
</reference>
<proteinExistence type="inferred from homology"/>
<dbReference type="VEuPathDB" id="VectorBase:CQUJHB013873"/>
<organism>
    <name type="scientific">Culex quinquefasciatus</name>
    <name type="common">Southern house mosquito</name>
    <name type="synonym">Culex pungens</name>
    <dbReference type="NCBI Taxonomy" id="7176"/>
    <lineage>
        <taxon>Eukaryota</taxon>
        <taxon>Metazoa</taxon>
        <taxon>Ecdysozoa</taxon>
        <taxon>Arthropoda</taxon>
        <taxon>Hexapoda</taxon>
        <taxon>Insecta</taxon>
        <taxon>Pterygota</taxon>
        <taxon>Neoptera</taxon>
        <taxon>Endopterygota</taxon>
        <taxon>Diptera</taxon>
        <taxon>Nematocera</taxon>
        <taxon>Culicoidea</taxon>
        <taxon>Culicidae</taxon>
        <taxon>Culicinae</taxon>
        <taxon>Culicini</taxon>
        <taxon>Culex</taxon>
        <taxon>Culex</taxon>
    </lineage>
</organism>
<keyword evidence="2" id="KW-0677">Repeat</keyword>
<dbReference type="GO" id="GO:0000981">
    <property type="term" value="F:DNA-binding transcription factor activity, RNA polymerase II-specific"/>
    <property type="evidence" value="ECO:0007669"/>
    <property type="project" value="TreeGrafter"/>
</dbReference>
<dbReference type="GO" id="GO:0008270">
    <property type="term" value="F:zinc ion binding"/>
    <property type="evidence" value="ECO:0007669"/>
    <property type="project" value="UniProtKB-UniRule"/>
</dbReference>
<dbReference type="InterPro" id="IPR050527">
    <property type="entry name" value="Snail/Krueppel_Znf"/>
</dbReference>
<sequence length="296" mass="33287">MSPKIRSAESTRFCRLCLTSKGQLDRIFGGGITDLAEKIYDITALELADINGMPSLICDLCRSQVLVSHQFVLQCRVSDWKIQKLALGTPPVRQDVKVPRLSVDSSSSGIGELTADDSGTSAKVPTKTAASIPPKHDLLRRLKNDDKAAHRRHSVDHKSKPKKSSKKRRLSDSSQHDKAMVKVRHGVDEDNRKQKCPTCGVRVIHLNNHIANVHKKAAKLECGICGKTYKHQSIFSCHMNSHNGIRPYKCKLCDKSYSYATSLFDHVKSHQERYHCTVCQAGFTHKRVMWKHMLTH</sequence>
<dbReference type="Gene3D" id="3.30.160.60">
    <property type="entry name" value="Classic Zinc Finger"/>
    <property type="match status" value="2"/>
</dbReference>
<dbReference type="EnsemblMetazoa" id="CPIJ012492-RA">
    <property type="protein sequence ID" value="CPIJ012492-PA"/>
    <property type="gene ID" value="CPIJ012492"/>
</dbReference>
<evidence type="ECO:0000256" key="8">
    <source>
        <dbReference type="PROSITE-ProRule" id="PRU01263"/>
    </source>
</evidence>
<evidence type="ECO:0000256" key="4">
    <source>
        <dbReference type="ARBA" id="ARBA00022833"/>
    </source>
</evidence>
<evidence type="ECO:0000313" key="13">
    <source>
        <dbReference type="EnsemblMetazoa" id="CPIJ012492-PA"/>
    </source>
</evidence>
<dbReference type="Pfam" id="PF07776">
    <property type="entry name" value="zf-AD"/>
    <property type="match status" value="1"/>
</dbReference>
<dbReference type="SMART" id="SM00355">
    <property type="entry name" value="ZnF_C2H2"/>
    <property type="match status" value="4"/>
</dbReference>
<evidence type="ECO:0000256" key="6">
    <source>
        <dbReference type="ARBA" id="ARBA00037948"/>
    </source>
</evidence>
<evidence type="ECO:0000256" key="2">
    <source>
        <dbReference type="ARBA" id="ARBA00022737"/>
    </source>
</evidence>
<dbReference type="GO" id="GO:0000978">
    <property type="term" value="F:RNA polymerase II cis-regulatory region sequence-specific DNA binding"/>
    <property type="evidence" value="ECO:0007669"/>
    <property type="project" value="TreeGrafter"/>
</dbReference>
<keyword evidence="5" id="KW-0539">Nucleus</keyword>
<dbReference type="VEuPathDB" id="VectorBase:CQUJHB016780"/>
<feature type="binding site" evidence="8">
    <location>
        <position position="17"/>
    </location>
    <ligand>
        <name>Zn(2+)</name>
        <dbReference type="ChEBI" id="CHEBI:29105"/>
    </ligand>
</feature>
<evidence type="ECO:0000256" key="9">
    <source>
        <dbReference type="SAM" id="MobiDB-lite"/>
    </source>
</evidence>
<evidence type="ECO:0000313" key="14">
    <source>
        <dbReference type="Proteomes" id="UP000002320"/>
    </source>
</evidence>